<accession>Q2S9L6</accession>
<feature type="region of interest" description="Disordered" evidence="1">
    <location>
        <begin position="1"/>
        <end position="47"/>
    </location>
</feature>
<feature type="compositionally biased region" description="Acidic residues" evidence="1">
    <location>
        <begin position="126"/>
        <end position="140"/>
    </location>
</feature>
<feature type="compositionally biased region" description="Pro residues" evidence="1">
    <location>
        <begin position="179"/>
        <end position="189"/>
    </location>
</feature>
<keyword evidence="4" id="KW-1185">Reference proteome</keyword>
<dbReference type="InterPro" id="IPR021834">
    <property type="entry name" value="DUF3426"/>
</dbReference>
<dbReference type="RefSeq" id="WP_011399716.1">
    <property type="nucleotide sequence ID" value="NC_007645.1"/>
</dbReference>
<keyword evidence="2" id="KW-0812">Transmembrane</keyword>
<feature type="compositionally biased region" description="Basic and acidic residues" evidence="1">
    <location>
        <begin position="34"/>
        <end position="44"/>
    </location>
</feature>
<feature type="compositionally biased region" description="Acidic residues" evidence="1">
    <location>
        <begin position="75"/>
        <end position="88"/>
    </location>
</feature>
<dbReference type="eggNOG" id="COG1273">
    <property type="taxonomic scope" value="Bacteria"/>
</dbReference>
<dbReference type="STRING" id="349521.HCH_06008"/>
<evidence type="ECO:0008006" key="5">
    <source>
        <dbReference type="Google" id="ProtNLM"/>
    </source>
</evidence>
<dbReference type="EMBL" id="CP000155">
    <property type="protein sequence ID" value="ABC32658.1"/>
    <property type="molecule type" value="Genomic_DNA"/>
</dbReference>
<sequence length="406" mass="44401">MSDSAPAHVGPTPVKASPPRQAAVASAPKAAAKPKVEPSVKESAAKATSSIITPFTAMDPDDDLGDLTDALVAAGDDDDEFLFQDNPEEDKHDEGYSGGMFDQSELSDSFRELDRGGSSAKREFETPEEPEEEGATDESWAEQMLRELERPGQTPPPPPVQEAKQDVKKAAPKEALKVEPPPPPKPEPAPVHAAPEPEPEYENFPEFETPMHAEPPSQFHGLRAEPISIDHSYEQKASPGVLSKIMWTFANLLLVVFLVSQLAWFHFDKLARYDQLRPWYAKACEVIGCTLPSLYDVGQIRSQNLVVRSHPLVNKALIIDAIITNQASFAQPFPNISLNFSDINNNVIAHRIFTPLEYLSGEAKDMTQMPPSAPVHITLEILDPGKQAVNYTLDFISALSGPAPSQ</sequence>
<evidence type="ECO:0000256" key="2">
    <source>
        <dbReference type="SAM" id="Phobius"/>
    </source>
</evidence>
<dbReference type="OrthoDB" id="5294582at2"/>
<dbReference type="Proteomes" id="UP000000238">
    <property type="component" value="Chromosome"/>
</dbReference>
<feature type="compositionally biased region" description="Low complexity" evidence="1">
    <location>
        <begin position="22"/>
        <end position="33"/>
    </location>
</feature>
<keyword evidence="2" id="KW-0472">Membrane</keyword>
<evidence type="ECO:0000313" key="4">
    <source>
        <dbReference type="Proteomes" id="UP000000238"/>
    </source>
</evidence>
<feature type="compositionally biased region" description="Basic and acidic residues" evidence="1">
    <location>
        <begin position="108"/>
        <end position="125"/>
    </location>
</feature>
<reference evidence="3 4" key="1">
    <citation type="journal article" date="2005" name="Nucleic Acids Res.">
        <title>Genomic blueprint of Hahella chejuensis, a marine microbe producing an algicidal agent.</title>
        <authorList>
            <person name="Jeong H."/>
            <person name="Yim J.H."/>
            <person name="Lee C."/>
            <person name="Choi S.-H."/>
            <person name="Park Y.K."/>
            <person name="Yoon S.H."/>
            <person name="Hur C.-G."/>
            <person name="Kang H.-Y."/>
            <person name="Kim D."/>
            <person name="Lee H.H."/>
            <person name="Park K.H."/>
            <person name="Park S.-H."/>
            <person name="Park H.-S."/>
            <person name="Lee H.K."/>
            <person name="Oh T.K."/>
            <person name="Kim J.F."/>
        </authorList>
    </citation>
    <scope>NUCLEOTIDE SEQUENCE [LARGE SCALE GENOMIC DNA]</scope>
    <source>
        <strain evidence="3 4">KCTC 2396</strain>
    </source>
</reference>
<dbReference type="HOGENOM" id="CLU_036053_2_0_6"/>
<gene>
    <name evidence="3" type="ordered locus">HCH_06008</name>
</gene>
<proteinExistence type="predicted"/>
<dbReference type="Pfam" id="PF11906">
    <property type="entry name" value="DUF3426"/>
    <property type="match status" value="1"/>
</dbReference>
<dbReference type="AlphaFoldDB" id="Q2S9L6"/>
<evidence type="ECO:0000313" key="3">
    <source>
        <dbReference type="EMBL" id="ABC32658.1"/>
    </source>
</evidence>
<dbReference type="KEGG" id="hch:HCH_06008"/>
<feature type="region of interest" description="Disordered" evidence="1">
    <location>
        <begin position="75"/>
        <end position="219"/>
    </location>
</feature>
<name>Q2S9L6_HAHCH</name>
<organism evidence="3 4">
    <name type="scientific">Hahella chejuensis (strain KCTC 2396)</name>
    <dbReference type="NCBI Taxonomy" id="349521"/>
    <lineage>
        <taxon>Bacteria</taxon>
        <taxon>Pseudomonadati</taxon>
        <taxon>Pseudomonadota</taxon>
        <taxon>Gammaproteobacteria</taxon>
        <taxon>Oceanospirillales</taxon>
        <taxon>Hahellaceae</taxon>
        <taxon>Hahella</taxon>
    </lineage>
</organism>
<feature type="transmembrane region" description="Helical" evidence="2">
    <location>
        <begin position="245"/>
        <end position="267"/>
    </location>
</feature>
<protein>
    <recommendedName>
        <fullName evidence="5">DUF3426 domain-containing protein</fullName>
    </recommendedName>
</protein>
<keyword evidence="2" id="KW-1133">Transmembrane helix</keyword>
<feature type="compositionally biased region" description="Basic and acidic residues" evidence="1">
    <location>
        <begin position="163"/>
        <end position="177"/>
    </location>
</feature>
<evidence type="ECO:0000256" key="1">
    <source>
        <dbReference type="SAM" id="MobiDB-lite"/>
    </source>
</evidence>